<feature type="region of interest" description="Disordered" evidence="1">
    <location>
        <begin position="85"/>
        <end position="133"/>
    </location>
</feature>
<name>A0ABQ9VJI8_SAGOE</name>
<proteinExistence type="predicted"/>
<reference evidence="2 3" key="1">
    <citation type="submission" date="2023-05" db="EMBL/GenBank/DDBJ databases">
        <title>B98-5 Cell Line De Novo Hybrid Assembly: An Optical Mapping Approach.</title>
        <authorList>
            <person name="Kananen K."/>
            <person name="Auerbach J.A."/>
            <person name="Kautto E."/>
            <person name="Blachly J.S."/>
        </authorList>
    </citation>
    <scope>NUCLEOTIDE SEQUENCE [LARGE SCALE GENOMIC DNA]</scope>
    <source>
        <strain evidence="2">B95-8</strain>
        <tissue evidence="2">Cell line</tissue>
    </source>
</reference>
<evidence type="ECO:0000256" key="1">
    <source>
        <dbReference type="SAM" id="MobiDB-lite"/>
    </source>
</evidence>
<organism evidence="2 3">
    <name type="scientific">Saguinus oedipus</name>
    <name type="common">Cotton-top tamarin</name>
    <name type="synonym">Oedipomidas oedipus</name>
    <dbReference type="NCBI Taxonomy" id="9490"/>
    <lineage>
        <taxon>Eukaryota</taxon>
        <taxon>Metazoa</taxon>
        <taxon>Chordata</taxon>
        <taxon>Craniata</taxon>
        <taxon>Vertebrata</taxon>
        <taxon>Euteleostomi</taxon>
        <taxon>Mammalia</taxon>
        <taxon>Eutheria</taxon>
        <taxon>Euarchontoglires</taxon>
        <taxon>Primates</taxon>
        <taxon>Haplorrhini</taxon>
        <taxon>Platyrrhini</taxon>
        <taxon>Cebidae</taxon>
        <taxon>Callitrichinae</taxon>
        <taxon>Saguinus</taxon>
    </lineage>
</organism>
<evidence type="ECO:0000313" key="2">
    <source>
        <dbReference type="EMBL" id="KAK2109533.1"/>
    </source>
</evidence>
<protein>
    <submittedName>
        <fullName evidence="2">Uncharacterized protein</fullName>
    </submittedName>
</protein>
<keyword evidence="3" id="KW-1185">Reference proteome</keyword>
<comment type="caution">
    <text evidence="2">The sequence shown here is derived from an EMBL/GenBank/DDBJ whole genome shotgun (WGS) entry which is preliminary data.</text>
</comment>
<accession>A0ABQ9VJI8</accession>
<dbReference type="EMBL" id="JASSZA010000005">
    <property type="protein sequence ID" value="KAK2109533.1"/>
    <property type="molecule type" value="Genomic_DNA"/>
</dbReference>
<dbReference type="Proteomes" id="UP001266305">
    <property type="component" value="Unassembled WGS sequence"/>
</dbReference>
<sequence length="144" mass="15472">MYLKFGQISGKENGGKDELWGETSGILANLKTGRETGSSLFRYRLGTHEGITILQVRSFSSETLSFSPRHVVRSVAGPQLCIRKSEHRNDFSDQTPQGASGQSRKLTRNTGGSLTVNGGSDSGDVLTGSPASTVGLRELRPCEN</sequence>
<evidence type="ECO:0000313" key="3">
    <source>
        <dbReference type="Proteomes" id="UP001266305"/>
    </source>
</evidence>
<feature type="compositionally biased region" description="Polar residues" evidence="1">
    <location>
        <begin position="92"/>
        <end position="119"/>
    </location>
</feature>
<gene>
    <name evidence="2" type="ORF">P7K49_009279</name>
</gene>